<dbReference type="Gramene" id="Solyc12g038420.2.1">
    <property type="protein sequence ID" value="Solyc12g038420.2.1"/>
    <property type="gene ID" value="Solyc12g038420.2"/>
</dbReference>
<dbReference type="EnsemblPlants" id="Solyc12g038420.2.1">
    <property type="protein sequence ID" value="Solyc12g038420.2.1"/>
    <property type="gene ID" value="Solyc12g038420.2"/>
</dbReference>
<protein>
    <submittedName>
        <fullName evidence="1">Uncharacterized protein</fullName>
    </submittedName>
</protein>
<dbReference type="AlphaFoldDB" id="A0A3Q7J8D8"/>
<proteinExistence type="predicted"/>
<dbReference type="PaxDb" id="4081-Solyc12g038420.1.1"/>
<dbReference type="InParanoid" id="A0A3Q7J8D8"/>
<keyword evidence="2" id="KW-1185">Reference proteome</keyword>
<name>A0A3Q7J8D8_SOLLC</name>
<reference evidence="1" key="2">
    <citation type="submission" date="2019-01" db="UniProtKB">
        <authorList>
            <consortium name="EnsemblPlants"/>
        </authorList>
    </citation>
    <scope>IDENTIFICATION</scope>
    <source>
        <strain evidence="1">cv. Heinz 1706</strain>
    </source>
</reference>
<accession>A0A3Q7J8D8</accession>
<organism evidence="1">
    <name type="scientific">Solanum lycopersicum</name>
    <name type="common">Tomato</name>
    <name type="synonym">Lycopersicon esculentum</name>
    <dbReference type="NCBI Taxonomy" id="4081"/>
    <lineage>
        <taxon>Eukaryota</taxon>
        <taxon>Viridiplantae</taxon>
        <taxon>Streptophyta</taxon>
        <taxon>Embryophyta</taxon>
        <taxon>Tracheophyta</taxon>
        <taxon>Spermatophyta</taxon>
        <taxon>Magnoliopsida</taxon>
        <taxon>eudicotyledons</taxon>
        <taxon>Gunneridae</taxon>
        <taxon>Pentapetalae</taxon>
        <taxon>asterids</taxon>
        <taxon>lamiids</taxon>
        <taxon>Solanales</taxon>
        <taxon>Solanaceae</taxon>
        <taxon>Solanoideae</taxon>
        <taxon>Solaneae</taxon>
        <taxon>Solanum</taxon>
        <taxon>Solanum subgen. Lycopersicon</taxon>
    </lineage>
</organism>
<reference evidence="1" key="1">
    <citation type="journal article" date="2012" name="Nature">
        <title>The tomato genome sequence provides insights into fleshy fruit evolution.</title>
        <authorList>
            <consortium name="Tomato Genome Consortium"/>
        </authorList>
    </citation>
    <scope>NUCLEOTIDE SEQUENCE [LARGE SCALE GENOMIC DNA]</scope>
    <source>
        <strain evidence="1">cv. Heinz 1706</strain>
    </source>
</reference>
<sequence length="90" mass="10474">MRLHRDKIQPRGLPSPFLQSRVTLFFSLCYEWYDLQDRRPVCEQAKWSNLHNLCVPSLRSNDFPSTSIEIGMLYCGVDISLTLHLGIDMC</sequence>
<evidence type="ECO:0000313" key="1">
    <source>
        <dbReference type="EnsemblPlants" id="Solyc12g038420.2.1"/>
    </source>
</evidence>
<evidence type="ECO:0000313" key="2">
    <source>
        <dbReference type="Proteomes" id="UP000004994"/>
    </source>
</evidence>
<dbReference type="Proteomes" id="UP000004994">
    <property type="component" value="Chromosome 12"/>
</dbReference>